<gene>
    <name evidence="1" type="ORF">LSAA_297</name>
</gene>
<protein>
    <submittedName>
        <fullName evidence="1">(salmon louse) hypothetical protein</fullName>
    </submittedName>
</protein>
<proteinExistence type="predicted"/>
<organism evidence="1 2">
    <name type="scientific">Lepeophtheirus salmonis</name>
    <name type="common">Salmon louse</name>
    <name type="synonym">Caligus salmonis</name>
    <dbReference type="NCBI Taxonomy" id="72036"/>
    <lineage>
        <taxon>Eukaryota</taxon>
        <taxon>Metazoa</taxon>
        <taxon>Ecdysozoa</taxon>
        <taxon>Arthropoda</taxon>
        <taxon>Crustacea</taxon>
        <taxon>Multicrustacea</taxon>
        <taxon>Hexanauplia</taxon>
        <taxon>Copepoda</taxon>
        <taxon>Siphonostomatoida</taxon>
        <taxon>Caligidae</taxon>
        <taxon>Lepeophtheirus</taxon>
    </lineage>
</organism>
<dbReference type="AlphaFoldDB" id="A0A817FES3"/>
<accession>A0A817FES3</accession>
<dbReference type="EMBL" id="CAJNVT010000127">
    <property type="protein sequence ID" value="CAF2746157.1"/>
    <property type="molecule type" value="Genomic_DNA"/>
</dbReference>
<reference evidence="1" key="1">
    <citation type="submission" date="2021-02" db="EMBL/GenBank/DDBJ databases">
        <authorList>
            <person name="Bekaert M."/>
        </authorList>
    </citation>
    <scope>NUCLEOTIDE SEQUENCE</scope>
    <source>
        <strain evidence="1">IoA-00</strain>
    </source>
</reference>
<dbReference type="Proteomes" id="UP000675881">
    <property type="component" value="Unassembled WGS sequence"/>
</dbReference>
<name>A0A817FES3_LEPSM</name>
<sequence length="398" mass="44756">MWLKKYIGFRRWTPTCFFSAKVKGGGMGFCGFAQRAAEQKYRVQLSLGKSDPELLKRVLEVDARDKTRSLIKPSAPLSERKQRLHGAKRMGKYSAVRGLHLAHKGCLTGRFVTEIEFNLSTSVLHMALQVQSGALETEVWKAVVNRKGGLSICRTCGLAPPTLRHVLQVCKGGGAGKRRDRHNNMVRRIAKALREAGWFVEQEKVVGVEFGFNMRPDLIAVKGNVAAIIDPTIIGDLLSLDRVYRAKKIKYNKSLVRRSLSRINGFEKNLRKSVFDWKAKLGQPHSLALKVDKKRKMYERVMGTCHGILGSEVLLRFHPRKANKREPTKSIVLNRKSTKILWAKDPRGLVGQFLATGSYVPKAGGVEPSVRKWWEDLFAARLLRIIDLLYSLGQAGKG</sequence>
<keyword evidence="2" id="KW-1185">Reference proteome</keyword>
<comment type="caution">
    <text evidence="1">The sequence shown here is derived from an EMBL/GenBank/DDBJ whole genome shotgun (WGS) entry which is preliminary data.</text>
</comment>
<evidence type="ECO:0000313" key="2">
    <source>
        <dbReference type="Proteomes" id="UP000675881"/>
    </source>
</evidence>
<evidence type="ECO:0000313" key="1">
    <source>
        <dbReference type="EMBL" id="CAF2746157.1"/>
    </source>
</evidence>